<dbReference type="Gene3D" id="2.60.40.10">
    <property type="entry name" value="Immunoglobulins"/>
    <property type="match status" value="1"/>
</dbReference>
<dbReference type="Gene3D" id="3.90.245.10">
    <property type="entry name" value="Ribonucleoside hydrolase-like"/>
    <property type="match status" value="1"/>
</dbReference>
<dbReference type="GO" id="GO:0016799">
    <property type="term" value="F:hydrolase activity, hydrolyzing N-glycosyl compounds"/>
    <property type="evidence" value="ECO:0007669"/>
    <property type="project" value="InterPro"/>
</dbReference>
<dbReference type="InterPro" id="IPR013783">
    <property type="entry name" value="Ig-like_fold"/>
</dbReference>
<dbReference type="InterPro" id="IPR011483">
    <property type="entry name" value="Sde182_NH-like"/>
</dbReference>
<protein>
    <recommendedName>
        <fullName evidence="5">DUF1593 domain-containing protein</fullName>
    </recommendedName>
</protein>
<dbReference type="Proteomes" id="UP000184050">
    <property type="component" value="Unassembled WGS sequence"/>
</dbReference>
<reference evidence="3 4" key="1">
    <citation type="submission" date="2016-11" db="EMBL/GenBank/DDBJ databases">
        <authorList>
            <person name="Jaros S."/>
            <person name="Januszkiewicz K."/>
            <person name="Wedrychowicz H."/>
        </authorList>
    </citation>
    <scope>NUCLEOTIDE SEQUENCE [LARGE SCALE GENOMIC DNA]</scope>
    <source>
        <strain evidence="3 4">DSM 27063</strain>
    </source>
</reference>
<dbReference type="InterPro" id="IPR048527">
    <property type="entry name" value="Sde182_C"/>
</dbReference>
<dbReference type="STRING" id="1168035.SAMN05444280_1472"/>
<dbReference type="SUPFAM" id="SSF53590">
    <property type="entry name" value="Nucleoside hydrolase"/>
    <property type="match status" value="1"/>
</dbReference>
<dbReference type="Pfam" id="PF07632">
    <property type="entry name" value="Sde182_NH-like"/>
    <property type="match status" value="1"/>
</dbReference>
<feature type="domain" description="Cellulose-binding Sde182 C-terminal" evidence="2">
    <location>
        <begin position="403"/>
        <end position="482"/>
    </location>
</feature>
<evidence type="ECO:0008006" key="5">
    <source>
        <dbReference type="Google" id="ProtNLM"/>
    </source>
</evidence>
<sequence length="484" mass="55769">MLNLQLHLIIYNLTMKKNWIFLFCLGLIITQNTGCQGNNRKELNSTELKPRIIVLTDVSTWETDDSESLVRLLAHADLFEIEGLIFTTGWSLSETRDDFFQLIHDAIDAYEKDLPNLRKRSNQSGFSEDESRQTLGYWPSPDYLREQTMFGSKKRGMNQIGKNNISDGSNHIIQLADEDDERPLWILVWGGGNTVAQAIWQVQQERNEKELKSFLHKIPVYTITDQDRSHESGTPYDISSHQWMRKEFEKDLLFFWDECAWKHQNGTGRENWDEYEHHIQTHGNLGKVYPKYKYGVEGDTPSFFHVMPNGLNNPLNPGQVGWAGYFEWGLGPDETTYAYTNHEGKTWEICTNYFDYFYPAAFNNFAARMDWANEGKGNRNPVVVVNREKGLSPIEMEKKAGKKITLNASKSFDPDDGQLNFKWWILPEAGTYQKKIPIPGKNANKITIEIPSGSAGKTFQVICEVTDNGEPNLTSYRRIIIHSK</sequence>
<dbReference type="InterPro" id="IPR036452">
    <property type="entry name" value="Ribo_hydro-like"/>
</dbReference>
<dbReference type="AlphaFoldDB" id="A0A1M6NVF0"/>
<accession>A0A1M6NVF0</accession>
<dbReference type="Pfam" id="PF21027">
    <property type="entry name" value="Sde0182_C"/>
    <property type="match status" value="1"/>
</dbReference>
<keyword evidence="4" id="KW-1185">Reference proteome</keyword>
<organism evidence="3 4">
    <name type="scientific">Tangfeifania diversioriginum</name>
    <dbReference type="NCBI Taxonomy" id="1168035"/>
    <lineage>
        <taxon>Bacteria</taxon>
        <taxon>Pseudomonadati</taxon>
        <taxon>Bacteroidota</taxon>
        <taxon>Bacteroidia</taxon>
        <taxon>Marinilabiliales</taxon>
        <taxon>Prolixibacteraceae</taxon>
        <taxon>Tangfeifania</taxon>
    </lineage>
</organism>
<evidence type="ECO:0000313" key="4">
    <source>
        <dbReference type="Proteomes" id="UP000184050"/>
    </source>
</evidence>
<proteinExistence type="predicted"/>
<evidence type="ECO:0000313" key="3">
    <source>
        <dbReference type="EMBL" id="SHJ99622.1"/>
    </source>
</evidence>
<evidence type="ECO:0000259" key="2">
    <source>
        <dbReference type="Pfam" id="PF21027"/>
    </source>
</evidence>
<feature type="domain" description="Cellulose-binding Sde182 nucleoside hydrolase-like" evidence="1">
    <location>
        <begin position="51"/>
        <end position="326"/>
    </location>
</feature>
<name>A0A1M6NVF0_9BACT</name>
<evidence type="ECO:0000259" key="1">
    <source>
        <dbReference type="Pfam" id="PF07632"/>
    </source>
</evidence>
<gene>
    <name evidence="3" type="ORF">SAMN05444280_1472</name>
</gene>
<dbReference type="EMBL" id="FQZE01000047">
    <property type="protein sequence ID" value="SHJ99622.1"/>
    <property type="molecule type" value="Genomic_DNA"/>
</dbReference>